<accession>A0ABW3IBI3</accession>
<dbReference type="Proteomes" id="UP001597100">
    <property type="component" value="Unassembled WGS sequence"/>
</dbReference>
<comment type="caution">
    <text evidence="1">The sequence shown here is derived from an EMBL/GenBank/DDBJ whole genome shotgun (WGS) entry which is preliminary data.</text>
</comment>
<gene>
    <name evidence="1" type="ORF">ACFQ1G_01290</name>
</gene>
<dbReference type="EMBL" id="JBHTJP010000018">
    <property type="protein sequence ID" value="MFD0975412.1"/>
    <property type="molecule type" value="Genomic_DNA"/>
</dbReference>
<evidence type="ECO:0000313" key="2">
    <source>
        <dbReference type="Proteomes" id="UP001597100"/>
    </source>
</evidence>
<protein>
    <recommendedName>
        <fullName evidence="3">HEPN AbiU2-like domain-containing protein</fullName>
    </recommendedName>
</protein>
<keyword evidence="2" id="KW-1185">Reference proteome</keyword>
<proteinExistence type="predicted"/>
<organism evidence="1 2">
    <name type="scientific">Salinimicrobium gaetbulicola</name>
    <dbReference type="NCBI Taxonomy" id="999702"/>
    <lineage>
        <taxon>Bacteria</taxon>
        <taxon>Pseudomonadati</taxon>
        <taxon>Bacteroidota</taxon>
        <taxon>Flavobacteriia</taxon>
        <taxon>Flavobacteriales</taxon>
        <taxon>Flavobacteriaceae</taxon>
        <taxon>Salinimicrobium</taxon>
    </lineage>
</organism>
<evidence type="ECO:0008006" key="3">
    <source>
        <dbReference type="Google" id="ProtNLM"/>
    </source>
</evidence>
<dbReference type="RefSeq" id="WP_380736429.1">
    <property type="nucleotide sequence ID" value="NZ_JBHTJP010000018.1"/>
</dbReference>
<evidence type="ECO:0000313" key="1">
    <source>
        <dbReference type="EMBL" id="MFD0975412.1"/>
    </source>
</evidence>
<sequence length="231" mass="27199">MSNFNKLLIECEKSIDFHTNHLNYLRQQVGLLEEAKRLIKKANPKTDFEDFDEIENLNNYNGYLTISTLDLAVNLKHLILAKTDWEKVFFIKNSYLIIHETLNRLKPSKNDFLIEKSITKDYPSLSKNLKELIEDIDKFKTSSEYKKIEKTRHHTAGHITDSLKRYYDRISDLDGEIAAKNIIEFMKISRKALDLTKDYAILANDRSVEKNKKIEKSFVETLERLKKLIKK</sequence>
<name>A0ABW3IBI3_9FLAO</name>
<reference evidence="2" key="1">
    <citation type="journal article" date="2019" name="Int. J. Syst. Evol. Microbiol.">
        <title>The Global Catalogue of Microorganisms (GCM) 10K type strain sequencing project: providing services to taxonomists for standard genome sequencing and annotation.</title>
        <authorList>
            <consortium name="The Broad Institute Genomics Platform"/>
            <consortium name="The Broad Institute Genome Sequencing Center for Infectious Disease"/>
            <person name="Wu L."/>
            <person name="Ma J."/>
        </authorList>
    </citation>
    <scope>NUCLEOTIDE SEQUENCE [LARGE SCALE GENOMIC DNA]</scope>
    <source>
        <strain evidence="2">CCUG 60898</strain>
    </source>
</reference>